<dbReference type="PANTHER" id="PTHR47938:SF35">
    <property type="entry name" value="PENTATRICOPEPTIDE REPEAT-CONTAINING PROTEIN 4, MITOCHONDRIAL-RELATED"/>
    <property type="match status" value="1"/>
</dbReference>
<protein>
    <recommendedName>
        <fullName evidence="3">Pentatricopeptide repeat-containing protein</fullName>
    </recommendedName>
</protein>
<sequence length="670" mass="75534">MHILGTLAVSARQQDLALIEKILGQLTPLCGLLVDANVHGRILQGLLKNGNAQTLLNWLSQMHEKPGRVRPFLEHWHAFLNYCADNGQPKMIRNAMSKMARSGRKPNNNTFRIFFRALFNSGAPVSEFHSAFDRIENYSFRYDESLADMLFEGFMKLNEPQQAAEVKEEFQRRFSKRVVKSSAMQAEWEESLENEVEKCGIALAVRLAQDFRKEGYKFTSHTLTIMLRSSRQVADLEYAEEALQMKTGPLQWSILVGNAVQADDLSQAHSIYRQFKSRGFTPDAPLIQPLVAALCDSAFRSQHDDPIDQALELYRELSHAVPPSASNVASARHFGRQRSPGPDAYMYGTLLRAMSNSVDVQKYSQLAIHLLADMEAREIKPDGHVAVASLIVMGMRSSSSFDDALDAYRRVMGNENPKNVGIKGYRWILYTLSRLSFNDGPTLPPIWHYFEIVKDMRRSGVEITPYVYASLLRRLAKLAEGASGEDTLGLAVSVRRVHDHLTLDPSITPDTLLWNQLMDAYQRVGLFAEAYRVWEVLLVSETYDHASVSIILDACGYANAWSLAEQVIKKLSERSFPLNQGNWNAYVECMCRNGMLNDAVKMVCLEMGKDQKDVKPNLATAQVLLTFATRTNQQDEVAMRLQRYLPELWESLPADLGGFVIKPEGTAPQT</sequence>
<proteinExistence type="predicted"/>
<evidence type="ECO:0000313" key="1">
    <source>
        <dbReference type="EMBL" id="KAF8445593.1"/>
    </source>
</evidence>
<reference evidence="1" key="2">
    <citation type="journal article" date="2020" name="Nat. Commun.">
        <title>Large-scale genome sequencing of mycorrhizal fungi provides insights into the early evolution of symbiotic traits.</title>
        <authorList>
            <person name="Miyauchi S."/>
            <person name="Kiss E."/>
            <person name="Kuo A."/>
            <person name="Drula E."/>
            <person name="Kohler A."/>
            <person name="Sanchez-Garcia M."/>
            <person name="Morin E."/>
            <person name="Andreopoulos B."/>
            <person name="Barry K.W."/>
            <person name="Bonito G."/>
            <person name="Buee M."/>
            <person name="Carver A."/>
            <person name="Chen C."/>
            <person name="Cichocki N."/>
            <person name="Clum A."/>
            <person name="Culley D."/>
            <person name="Crous P.W."/>
            <person name="Fauchery L."/>
            <person name="Girlanda M."/>
            <person name="Hayes R.D."/>
            <person name="Keri Z."/>
            <person name="LaButti K."/>
            <person name="Lipzen A."/>
            <person name="Lombard V."/>
            <person name="Magnuson J."/>
            <person name="Maillard F."/>
            <person name="Murat C."/>
            <person name="Nolan M."/>
            <person name="Ohm R.A."/>
            <person name="Pangilinan J."/>
            <person name="Pereira M.F."/>
            <person name="Perotto S."/>
            <person name="Peter M."/>
            <person name="Pfister S."/>
            <person name="Riley R."/>
            <person name="Sitrit Y."/>
            <person name="Stielow J.B."/>
            <person name="Szollosi G."/>
            <person name="Zifcakova L."/>
            <person name="Stursova M."/>
            <person name="Spatafora J.W."/>
            <person name="Tedersoo L."/>
            <person name="Vaario L.M."/>
            <person name="Yamada A."/>
            <person name="Yan M."/>
            <person name="Wang P."/>
            <person name="Xu J."/>
            <person name="Bruns T."/>
            <person name="Baldrian P."/>
            <person name="Vilgalys R."/>
            <person name="Dunand C."/>
            <person name="Henrissat B."/>
            <person name="Grigoriev I.V."/>
            <person name="Hibbett D."/>
            <person name="Nagy L.G."/>
            <person name="Martin F.M."/>
        </authorList>
    </citation>
    <scope>NUCLEOTIDE SEQUENCE</scope>
    <source>
        <strain evidence="1">BED1</strain>
    </source>
</reference>
<dbReference type="GO" id="GO:0003729">
    <property type="term" value="F:mRNA binding"/>
    <property type="evidence" value="ECO:0007669"/>
    <property type="project" value="TreeGrafter"/>
</dbReference>
<dbReference type="EMBL" id="WHUW01000005">
    <property type="protein sequence ID" value="KAF8445593.1"/>
    <property type="molecule type" value="Genomic_DNA"/>
</dbReference>
<accession>A0AAD4C124</accession>
<reference evidence="1" key="1">
    <citation type="submission" date="2019-10" db="EMBL/GenBank/DDBJ databases">
        <authorList>
            <consortium name="DOE Joint Genome Institute"/>
            <person name="Kuo A."/>
            <person name="Miyauchi S."/>
            <person name="Kiss E."/>
            <person name="Drula E."/>
            <person name="Kohler A."/>
            <person name="Sanchez-Garcia M."/>
            <person name="Andreopoulos B."/>
            <person name="Barry K.W."/>
            <person name="Bonito G."/>
            <person name="Buee M."/>
            <person name="Carver A."/>
            <person name="Chen C."/>
            <person name="Cichocki N."/>
            <person name="Clum A."/>
            <person name="Culley D."/>
            <person name="Crous P.W."/>
            <person name="Fauchery L."/>
            <person name="Girlanda M."/>
            <person name="Hayes R."/>
            <person name="Keri Z."/>
            <person name="LaButti K."/>
            <person name="Lipzen A."/>
            <person name="Lombard V."/>
            <person name="Magnuson J."/>
            <person name="Maillard F."/>
            <person name="Morin E."/>
            <person name="Murat C."/>
            <person name="Nolan M."/>
            <person name="Ohm R."/>
            <person name="Pangilinan J."/>
            <person name="Pereira M."/>
            <person name="Perotto S."/>
            <person name="Peter M."/>
            <person name="Riley R."/>
            <person name="Sitrit Y."/>
            <person name="Stielow B."/>
            <person name="Szollosi G."/>
            <person name="Zifcakova L."/>
            <person name="Stursova M."/>
            <person name="Spatafora J.W."/>
            <person name="Tedersoo L."/>
            <person name="Vaario L.-M."/>
            <person name="Yamada A."/>
            <person name="Yan M."/>
            <person name="Wang P."/>
            <person name="Xu J."/>
            <person name="Bruns T."/>
            <person name="Baldrian P."/>
            <person name="Vilgalys R."/>
            <person name="Henrissat B."/>
            <person name="Grigoriev I.V."/>
            <person name="Hibbett D."/>
            <person name="Nagy L.G."/>
            <person name="Martin F.M."/>
        </authorList>
    </citation>
    <scope>NUCLEOTIDE SEQUENCE</scope>
    <source>
        <strain evidence="1">BED1</strain>
    </source>
</reference>
<dbReference type="Gene3D" id="1.25.40.10">
    <property type="entry name" value="Tetratricopeptide repeat domain"/>
    <property type="match status" value="3"/>
</dbReference>
<evidence type="ECO:0000313" key="2">
    <source>
        <dbReference type="Proteomes" id="UP001194468"/>
    </source>
</evidence>
<dbReference type="Proteomes" id="UP001194468">
    <property type="component" value="Unassembled WGS sequence"/>
</dbReference>
<dbReference type="AlphaFoldDB" id="A0AAD4C124"/>
<organism evidence="1 2">
    <name type="scientific">Boletus edulis BED1</name>
    <dbReference type="NCBI Taxonomy" id="1328754"/>
    <lineage>
        <taxon>Eukaryota</taxon>
        <taxon>Fungi</taxon>
        <taxon>Dikarya</taxon>
        <taxon>Basidiomycota</taxon>
        <taxon>Agaricomycotina</taxon>
        <taxon>Agaricomycetes</taxon>
        <taxon>Agaricomycetidae</taxon>
        <taxon>Boletales</taxon>
        <taxon>Boletineae</taxon>
        <taxon>Boletaceae</taxon>
        <taxon>Boletoideae</taxon>
        <taxon>Boletus</taxon>
    </lineage>
</organism>
<comment type="caution">
    <text evidence="1">The sequence shown here is derived from an EMBL/GenBank/DDBJ whole genome shotgun (WGS) entry which is preliminary data.</text>
</comment>
<name>A0AAD4C124_BOLED</name>
<dbReference type="Pfam" id="PF01535">
    <property type="entry name" value="PPR"/>
    <property type="match status" value="2"/>
</dbReference>
<evidence type="ECO:0008006" key="3">
    <source>
        <dbReference type="Google" id="ProtNLM"/>
    </source>
</evidence>
<dbReference type="InterPro" id="IPR002885">
    <property type="entry name" value="PPR_rpt"/>
</dbReference>
<dbReference type="InterPro" id="IPR011990">
    <property type="entry name" value="TPR-like_helical_dom_sf"/>
</dbReference>
<dbReference type="PANTHER" id="PTHR47938">
    <property type="entry name" value="RESPIRATORY COMPLEX I CHAPERONE (CIA84), PUTATIVE (AFU_ORTHOLOGUE AFUA_2G06020)-RELATED"/>
    <property type="match status" value="1"/>
</dbReference>
<keyword evidence="2" id="KW-1185">Reference proteome</keyword>
<gene>
    <name evidence="1" type="ORF">L210DRAFT_3528008</name>
</gene>